<keyword evidence="2" id="KW-1185">Reference proteome</keyword>
<dbReference type="EMBL" id="CP012159">
    <property type="protein sequence ID" value="AKT38207.1"/>
    <property type="molecule type" value="Genomic_DNA"/>
</dbReference>
<evidence type="ECO:0000313" key="1">
    <source>
        <dbReference type="EMBL" id="AKT38207.1"/>
    </source>
</evidence>
<dbReference type="STRING" id="52.CMC5_023500"/>
<protein>
    <submittedName>
        <fullName evidence="1">Uncharacterized protein</fullName>
    </submittedName>
</protein>
<dbReference type="KEGG" id="ccro:CMC5_023500"/>
<dbReference type="AlphaFoldDB" id="A0A0K1EC04"/>
<sequence length="195" mass="20831">MTTPTAPVSAQQASCSLDVTLVDVESDHIRLHYIFTNGSPMTALLFNRLFSHIDPAGVFHTSPATLYVDVDPRAVVLAKKLVPVPPDIDVEAPEIPLITAVRPGDRFEETFSIPLPLKPHLPYGSPDGALGDPAPLDAWFELGLLLVPPEGAKLAREVRTTEGVALYLAPVTPATQIVLRAGPLPVKLTARAPAL</sequence>
<reference evidence="1 2" key="1">
    <citation type="submission" date="2015-07" db="EMBL/GenBank/DDBJ databases">
        <title>Genome analysis of myxobacterium Chondromyces crocatus Cm c5 reveals a high potential for natural compound synthesis and the genetic basis for the loss of fruiting body formation.</title>
        <authorList>
            <person name="Zaburannyi N."/>
            <person name="Bunk B."/>
            <person name="Maier J."/>
            <person name="Overmann J."/>
            <person name="Mueller R."/>
        </authorList>
    </citation>
    <scope>NUCLEOTIDE SEQUENCE [LARGE SCALE GENOMIC DNA]</scope>
    <source>
        <strain evidence="1 2">Cm c5</strain>
    </source>
</reference>
<gene>
    <name evidence="1" type="ORF">CMC5_023500</name>
</gene>
<name>A0A0K1EC04_CHOCO</name>
<proteinExistence type="predicted"/>
<evidence type="ECO:0000313" key="2">
    <source>
        <dbReference type="Proteomes" id="UP000067626"/>
    </source>
</evidence>
<dbReference type="Proteomes" id="UP000067626">
    <property type="component" value="Chromosome"/>
</dbReference>
<organism evidence="1 2">
    <name type="scientific">Chondromyces crocatus</name>
    <dbReference type="NCBI Taxonomy" id="52"/>
    <lineage>
        <taxon>Bacteria</taxon>
        <taxon>Pseudomonadati</taxon>
        <taxon>Myxococcota</taxon>
        <taxon>Polyangia</taxon>
        <taxon>Polyangiales</taxon>
        <taxon>Polyangiaceae</taxon>
        <taxon>Chondromyces</taxon>
    </lineage>
</organism>
<accession>A0A0K1EC04</accession>